<reference evidence="2" key="1">
    <citation type="journal article" date="2019" name="Int. J. Syst. Evol. Microbiol.">
        <title>The Global Catalogue of Microorganisms (GCM) 10K type strain sequencing project: providing services to taxonomists for standard genome sequencing and annotation.</title>
        <authorList>
            <consortium name="The Broad Institute Genomics Platform"/>
            <consortium name="The Broad Institute Genome Sequencing Center for Infectious Disease"/>
            <person name="Wu L."/>
            <person name="Ma J."/>
        </authorList>
    </citation>
    <scope>NUCLEOTIDE SEQUENCE [LARGE SCALE GENOMIC DNA]</scope>
    <source>
        <strain evidence="2">TISTR 1514</strain>
    </source>
</reference>
<evidence type="ECO:0000313" key="1">
    <source>
        <dbReference type="EMBL" id="MFD2758380.1"/>
    </source>
</evidence>
<gene>
    <name evidence="1" type="ORF">ACFSW7_08310</name>
</gene>
<dbReference type="RefSeq" id="WP_019619408.1">
    <property type="nucleotide sequence ID" value="NZ_JBHUNE010000006.1"/>
</dbReference>
<name>A0ABW5V199_9MICO</name>
<dbReference type="Proteomes" id="UP001597492">
    <property type="component" value="Unassembled WGS sequence"/>
</dbReference>
<accession>A0ABW5V199</accession>
<keyword evidence="2" id="KW-1185">Reference proteome</keyword>
<comment type="caution">
    <text evidence="1">The sequence shown here is derived from an EMBL/GenBank/DDBJ whole genome shotgun (WGS) entry which is preliminary data.</text>
</comment>
<sequence length="171" mass="18932">MAELMRADEHPLVMHTARCVESESELTDFRFDDSDERAGEDVATDRTAAFANGDDDEAWQRRVLELLDDGSYYGWRGSQASQLRKALEPPTSQLLITDQRLMAVDINNLDEPEIEWSSERGGIEKVFKRSRFLEPGRIVIVFGDGSVLAVHVGMLGGKAASSCVAALDSRA</sequence>
<proteinExistence type="predicted"/>
<evidence type="ECO:0000313" key="2">
    <source>
        <dbReference type="Proteomes" id="UP001597492"/>
    </source>
</evidence>
<organism evidence="1 2">
    <name type="scientific">Gulosibacter faecalis</name>
    <dbReference type="NCBI Taxonomy" id="272240"/>
    <lineage>
        <taxon>Bacteria</taxon>
        <taxon>Bacillati</taxon>
        <taxon>Actinomycetota</taxon>
        <taxon>Actinomycetes</taxon>
        <taxon>Micrococcales</taxon>
        <taxon>Microbacteriaceae</taxon>
        <taxon>Gulosibacter</taxon>
    </lineage>
</organism>
<dbReference type="EMBL" id="JBHUNE010000006">
    <property type="protein sequence ID" value="MFD2758380.1"/>
    <property type="molecule type" value="Genomic_DNA"/>
</dbReference>
<protein>
    <submittedName>
        <fullName evidence="1">Uncharacterized protein</fullName>
    </submittedName>
</protein>